<dbReference type="Pfam" id="PF00251">
    <property type="entry name" value="Glyco_hydro_32N"/>
    <property type="match status" value="1"/>
</dbReference>
<dbReference type="Gene3D" id="2.115.10.20">
    <property type="entry name" value="Glycosyl hydrolase domain, family 43"/>
    <property type="match status" value="1"/>
</dbReference>
<gene>
    <name evidence="9" type="primary">AoFT2</name>
</gene>
<comment type="similarity">
    <text evidence="1 5">Belongs to the glycosyl hydrolase 32 family.</text>
</comment>
<dbReference type="SUPFAM" id="SSF49899">
    <property type="entry name" value="Concanavalin A-like lectins/glucanases"/>
    <property type="match status" value="1"/>
</dbReference>
<keyword evidence="9" id="KW-0808">Transferase</keyword>
<dbReference type="GO" id="GO:0004553">
    <property type="term" value="F:hydrolase activity, hydrolyzing O-glycosyl compounds"/>
    <property type="evidence" value="ECO:0007669"/>
    <property type="project" value="InterPro"/>
</dbReference>
<dbReference type="AlphaFoldDB" id="K7ZQ02"/>
<keyword evidence="4 5" id="KW-0326">Glycosidase</keyword>
<dbReference type="Gene3D" id="2.60.120.560">
    <property type="entry name" value="Exo-inulinase, domain 1"/>
    <property type="match status" value="1"/>
</dbReference>
<keyword evidence="2 5" id="KW-0378">Hydrolase</keyword>
<keyword evidence="6" id="KW-0812">Transmembrane</keyword>
<keyword evidence="6" id="KW-1133">Transmembrane helix</keyword>
<evidence type="ECO:0000256" key="2">
    <source>
        <dbReference type="ARBA" id="ARBA00022801"/>
    </source>
</evidence>
<feature type="domain" description="Glycosyl hydrolase family 32 C-terminal" evidence="8">
    <location>
        <begin position="415"/>
        <end position="607"/>
    </location>
</feature>
<reference evidence="9" key="1">
    <citation type="journal article" date="2020" name="Plant Physiol. Biochem.">
        <title>Decreased expression of fructosyltransferase genes in asparagus roots may contribute to efficient fructan degradation during asparagus spear harvesting.</title>
        <authorList>
            <person name="Ueno K."/>
            <person name="Sonoda T."/>
            <person name="Yoshida M."/>
            <person name="Kawakami A."/>
            <person name="Shiomi N."/>
            <person name="Onodera S."/>
        </authorList>
    </citation>
    <scope>NUCLEOTIDE SEQUENCE</scope>
</reference>
<evidence type="ECO:0000313" key="9">
    <source>
        <dbReference type="EMBL" id="BAM66574.1"/>
    </source>
</evidence>
<dbReference type="InterPro" id="IPR001362">
    <property type="entry name" value="Glyco_hydro_32"/>
</dbReference>
<proteinExistence type="evidence at transcript level"/>
<evidence type="ECO:0000256" key="5">
    <source>
        <dbReference type="RuleBase" id="RU362110"/>
    </source>
</evidence>
<feature type="transmembrane region" description="Helical" evidence="6">
    <location>
        <begin position="27"/>
        <end position="47"/>
    </location>
</feature>
<dbReference type="GO" id="GO:0016740">
    <property type="term" value="F:transferase activity"/>
    <property type="evidence" value="ECO:0007669"/>
    <property type="project" value="UniProtKB-KW"/>
</dbReference>
<dbReference type="SMART" id="SM00640">
    <property type="entry name" value="Glyco_32"/>
    <property type="match status" value="1"/>
</dbReference>
<dbReference type="PANTHER" id="PTHR31953">
    <property type="entry name" value="BETA-FRUCTOFURANOSIDASE, INSOLUBLE ISOENZYME CWINV1-RELATED"/>
    <property type="match status" value="1"/>
</dbReference>
<protein>
    <submittedName>
        <fullName evidence="9">Fructan:fructan 1-fructosyltransferase</fullName>
    </submittedName>
</protein>
<dbReference type="SUPFAM" id="SSF75005">
    <property type="entry name" value="Arabinanase/levansucrase/invertase"/>
    <property type="match status" value="1"/>
</dbReference>
<evidence type="ECO:0000256" key="1">
    <source>
        <dbReference type="ARBA" id="ARBA00009902"/>
    </source>
</evidence>
<feature type="domain" description="Glycosyl hydrolase family 32 N-terminal" evidence="7">
    <location>
        <begin position="82"/>
        <end position="412"/>
    </location>
</feature>
<dbReference type="OrthoDB" id="202537at2759"/>
<organism evidence="9">
    <name type="scientific">Asparagus officinalis</name>
    <name type="common">Garden asparagus</name>
    <dbReference type="NCBI Taxonomy" id="4686"/>
    <lineage>
        <taxon>Eukaryota</taxon>
        <taxon>Viridiplantae</taxon>
        <taxon>Streptophyta</taxon>
        <taxon>Embryophyta</taxon>
        <taxon>Tracheophyta</taxon>
        <taxon>Spermatophyta</taxon>
        <taxon>Magnoliopsida</taxon>
        <taxon>Liliopsida</taxon>
        <taxon>Asparagales</taxon>
        <taxon>Asparagaceae</taxon>
        <taxon>Asparagoideae</taxon>
        <taxon>Asparagus</taxon>
    </lineage>
</organism>
<dbReference type="InterPro" id="IPR013189">
    <property type="entry name" value="Glyco_hydro_32_C"/>
</dbReference>
<keyword evidence="3" id="KW-0325">Glycoprotein</keyword>
<dbReference type="GO" id="GO:0005975">
    <property type="term" value="P:carbohydrate metabolic process"/>
    <property type="evidence" value="ECO:0007669"/>
    <property type="project" value="InterPro"/>
</dbReference>
<evidence type="ECO:0000256" key="6">
    <source>
        <dbReference type="SAM" id="Phobius"/>
    </source>
</evidence>
<dbReference type="Pfam" id="PF08244">
    <property type="entry name" value="Glyco_hydro_32C"/>
    <property type="match status" value="1"/>
</dbReference>
<dbReference type="FunFam" id="2.60.120.560:FF:000002">
    <property type="entry name" value="Beta-fructofuranosidase, insoluble isoenzyme CWINV1"/>
    <property type="match status" value="1"/>
</dbReference>
<evidence type="ECO:0000256" key="3">
    <source>
        <dbReference type="ARBA" id="ARBA00023180"/>
    </source>
</evidence>
<dbReference type="EMBL" id="AB115554">
    <property type="protein sequence ID" value="BAM66574.1"/>
    <property type="molecule type" value="mRNA"/>
</dbReference>
<evidence type="ECO:0000259" key="8">
    <source>
        <dbReference type="Pfam" id="PF08244"/>
    </source>
</evidence>
<dbReference type="InterPro" id="IPR050551">
    <property type="entry name" value="Fructan_Metab_Enzymes"/>
</dbReference>
<sequence>MGSPDLESHAPLVREAALESRPPRRNLGLLLLGPLVASLLALVYFLGDKPGSSQGLGSSSGSDEDEFPWTDRMLKWHHTAFHFQPPRNFMSDPSGPIYYRGWYHFFYQHNTNAAYWGHIAWGHAATPDLLNWVHLPVAVYPDHWYDIEGDWTGSVAALPDGRVVMLFTGGVGAVGNELAQVVNVAWAADPDDPLLTRWVKQEGNPVLVSPPGIGLKDFRDPNPAWYDSSSSTWYVLVGSKNDSLSHTGIALVYTTTDFLSYTLLPGILHSVDIVGMWECTDLYPVSVSGPSTHLGLENSVPPGENVKHVLKAGLNDEWHDYYAIGTYDREGNKWTPDDESLDVGIGLRYDWGKFYASRTFYDPVKRRRVLWGYVGETDTRSVDVQKGWASVEGLPRTVLFDVKTGSNLLTWPAEEVESLRSSSKNFSNIAIAAGSTVHLDVEDANQLDIEAEFVIKKEELELAIQADVNYNCSTSDGASQRGLLGPFGLLVLANQDLSEQTATYFYVGRGTDGSLQTHLCQDELRSSKANQITKRVVGHTVPVLDDETLTLRILVDHSIVESYAQGGRASTTSRVYPTQAIYEDAKVFLFNNATGATVIAKSVKIWQMSPTSNRSHGYPGSQAL</sequence>
<evidence type="ECO:0000259" key="7">
    <source>
        <dbReference type="Pfam" id="PF00251"/>
    </source>
</evidence>
<name>K7ZQ02_ASPOF</name>
<dbReference type="InterPro" id="IPR023296">
    <property type="entry name" value="Glyco_hydro_beta-prop_sf"/>
</dbReference>
<evidence type="ECO:0000256" key="4">
    <source>
        <dbReference type="ARBA" id="ARBA00023295"/>
    </source>
</evidence>
<dbReference type="CDD" id="cd18624">
    <property type="entry name" value="GH32_Fruct1-like"/>
    <property type="match status" value="1"/>
</dbReference>
<keyword evidence="6" id="KW-0472">Membrane</keyword>
<dbReference type="InterPro" id="IPR013148">
    <property type="entry name" value="Glyco_hydro_32_N"/>
</dbReference>
<accession>K7ZQ02</accession>
<dbReference type="InterPro" id="IPR013320">
    <property type="entry name" value="ConA-like_dom_sf"/>
</dbReference>